<evidence type="ECO:0000313" key="3">
    <source>
        <dbReference type="Proteomes" id="UP001596978"/>
    </source>
</evidence>
<dbReference type="EMBL" id="JBHTJH010000010">
    <property type="protein sequence ID" value="MFD0862551.1"/>
    <property type="molecule type" value="Genomic_DNA"/>
</dbReference>
<name>A0ABW3CXN4_9FLAO</name>
<evidence type="ECO:0000313" key="2">
    <source>
        <dbReference type="EMBL" id="MFD0862551.1"/>
    </source>
</evidence>
<dbReference type="RefSeq" id="WP_386407766.1">
    <property type="nucleotide sequence ID" value="NZ_JBHTJH010000010.1"/>
</dbReference>
<feature type="region of interest" description="Disordered" evidence="1">
    <location>
        <begin position="53"/>
        <end position="75"/>
    </location>
</feature>
<dbReference type="Gene3D" id="2.60.40.3440">
    <property type="match status" value="1"/>
</dbReference>
<proteinExistence type="predicted"/>
<organism evidence="2 3">
    <name type="scientific">Sungkyunkwania multivorans</name>
    <dbReference type="NCBI Taxonomy" id="1173618"/>
    <lineage>
        <taxon>Bacteria</taxon>
        <taxon>Pseudomonadati</taxon>
        <taxon>Bacteroidota</taxon>
        <taxon>Flavobacteriia</taxon>
        <taxon>Flavobacteriales</taxon>
        <taxon>Flavobacteriaceae</taxon>
        <taxon>Sungkyunkwania</taxon>
    </lineage>
</organism>
<dbReference type="Proteomes" id="UP001596978">
    <property type="component" value="Unassembled WGS sequence"/>
</dbReference>
<reference evidence="3" key="1">
    <citation type="journal article" date="2019" name="Int. J. Syst. Evol. Microbiol.">
        <title>The Global Catalogue of Microorganisms (GCM) 10K type strain sequencing project: providing services to taxonomists for standard genome sequencing and annotation.</title>
        <authorList>
            <consortium name="The Broad Institute Genomics Platform"/>
            <consortium name="The Broad Institute Genome Sequencing Center for Infectious Disease"/>
            <person name="Wu L."/>
            <person name="Ma J."/>
        </authorList>
    </citation>
    <scope>NUCLEOTIDE SEQUENCE [LARGE SCALE GENOMIC DNA]</scope>
    <source>
        <strain evidence="3">CCUG 62952</strain>
    </source>
</reference>
<dbReference type="Pfam" id="PF17963">
    <property type="entry name" value="Big_9"/>
    <property type="match status" value="1"/>
</dbReference>
<sequence length="776" mass="79609">MKIPIRFLLKGIFLFLLAATFSLNIQISWAQTISATNGGSPCSNCVPPGWVDTGGTPDISNNTTAAAAGTGGGGAQWVDSPGSTTNIVLSNPPNNHFDWLSLRDLGSGGIEESVTTSVAGLTVGLEYEIIAYSLTAVTETVASGVGPIPYAGTYNDSYTFEIAGSGITTVSPISQNTWETDRLRFVATATSETLILRPGNNAAATGTTQADFDLFETVQVSITVNAVNAVPIADDNEAFTDEDMPVTFDVVSTDMDPDGNVVVSTVDLDPSTPGIQNSISTAQGTWTVDASGNVTFTPNAGFTGEATLDYTIQDDYVQDGTPVPATSNPATLTVTIIPDSDGDGVDDTVDLDDDNDGILDTDELNCSPGFVALGQTFASTANPFTVNNIYPYAGVDVDATFQLQGTTTWASGVNSQTSGGVTGAYINTQPNNTNFPNGNVAVYTYTFSEPVYDVDFKFGGLDNADRVDFIAENGGVQTPVFLSDINLGANVTITGQTAISSAGGANAPANSIAVSIPGPVTTITLTVGKQNGNAGNVTMQFYELDYCVAIDTDNDGTPDLLEVDADNDGCPDALEGAGAFTTGDLTSSNNLADDDEGAVNGVGVPTNAGSPQATTTEVTTATQVNVDATGLVDQTILAPNGTSFAIVATADEATSYTAGTPDYGTPGNANAGINYQWFIGDPTSGGTAITNGGVYTGATTATLNISDVSGLDGTQYCVLISHDDNVCVNEVNCAILTVTTPAPGMELIKSVTGVTAAGAAGALDDVIEYTFTVENT</sequence>
<accession>A0ABW3CXN4</accession>
<evidence type="ECO:0000256" key="1">
    <source>
        <dbReference type="SAM" id="MobiDB-lite"/>
    </source>
</evidence>
<keyword evidence="3" id="KW-1185">Reference proteome</keyword>
<feature type="non-terminal residue" evidence="2">
    <location>
        <position position="776"/>
    </location>
</feature>
<protein>
    <submittedName>
        <fullName evidence="2">Ig-like domain-containing protein</fullName>
    </submittedName>
</protein>
<dbReference type="InterPro" id="IPR018247">
    <property type="entry name" value="EF_Hand_1_Ca_BS"/>
</dbReference>
<dbReference type="PROSITE" id="PS00018">
    <property type="entry name" value="EF_HAND_1"/>
    <property type="match status" value="1"/>
</dbReference>
<comment type="caution">
    <text evidence="2">The sequence shown here is derived from an EMBL/GenBank/DDBJ whole genome shotgun (WGS) entry which is preliminary data.</text>
</comment>
<gene>
    <name evidence="2" type="ORF">ACFQ1M_10065</name>
</gene>